<dbReference type="PROSITE" id="PS51294">
    <property type="entry name" value="HTH_MYB"/>
    <property type="match status" value="1"/>
</dbReference>
<evidence type="ECO:0000259" key="3">
    <source>
        <dbReference type="PROSITE" id="PS51294"/>
    </source>
</evidence>
<protein>
    <recommendedName>
        <fullName evidence="6">Myb-like domain-containing protein</fullName>
    </recommendedName>
</protein>
<evidence type="ECO:0000313" key="4">
    <source>
        <dbReference type="EMBL" id="KAJ6026418.1"/>
    </source>
</evidence>
<dbReference type="Pfam" id="PF13921">
    <property type="entry name" value="Myb_DNA-bind_6"/>
    <property type="match status" value="1"/>
</dbReference>
<keyword evidence="5" id="KW-1185">Reference proteome</keyword>
<dbReference type="SUPFAM" id="SSF46689">
    <property type="entry name" value="Homeodomain-like"/>
    <property type="match status" value="1"/>
</dbReference>
<proteinExistence type="predicted"/>
<reference evidence="4" key="1">
    <citation type="journal article" date="2023" name="IMA Fungus">
        <title>Comparative genomic study of the Penicillium genus elucidates a diverse pangenome and 15 lateral gene transfer events.</title>
        <authorList>
            <person name="Petersen C."/>
            <person name="Sorensen T."/>
            <person name="Nielsen M.R."/>
            <person name="Sondergaard T.E."/>
            <person name="Sorensen J.L."/>
            <person name="Fitzpatrick D.A."/>
            <person name="Frisvad J.C."/>
            <person name="Nielsen K.L."/>
        </authorList>
    </citation>
    <scope>NUCLEOTIDE SEQUENCE</scope>
    <source>
        <strain evidence="4">IBT 15450</strain>
    </source>
</reference>
<feature type="compositionally biased region" description="Polar residues" evidence="1">
    <location>
        <begin position="240"/>
        <end position="249"/>
    </location>
</feature>
<feature type="compositionally biased region" description="Low complexity" evidence="1">
    <location>
        <begin position="34"/>
        <end position="49"/>
    </location>
</feature>
<dbReference type="AlphaFoldDB" id="A0AAD6I124"/>
<comment type="caution">
    <text evidence="4">The sequence shown here is derived from an EMBL/GenBank/DDBJ whole genome shotgun (WGS) entry which is preliminary data.</text>
</comment>
<organism evidence="4 5">
    <name type="scientific">Penicillium canescens</name>
    <dbReference type="NCBI Taxonomy" id="5083"/>
    <lineage>
        <taxon>Eukaryota</taxon>
        <taxon>Fungi</taxon>
        <taxon>Dikarya</taxon>
        <taxon>Ascomycota</taxon>
        <taxon>Pezizomycotina</taxon>
        <taxon>Eurotiomycetes</taxon>
        <taxon>Eurotiomycetidae</taxon>
        <taxon>Eurotiales</taxon>
        <taxon>Aspergillaceae</taxon>
        <taxon>Penicillium</taxon>
    </lineage>
</organism>
<dbReference type="Proteomes" id="UP001219568">
    <property type="component" value="Unassembled WGS sequence"/>
</dbReference>
<evidence type="ECO:0008006" key="6">
    <source>
        <dbReference type="Google" id="ProtNLM"/>
    </source>
</evidence>
<name>A0AAD6I124_PENCN</name>
<dbReference type="InterPro" id="IPR009057">
    <property type="entry name" value="Homeodomain-like_sf"/>
</dbReference>
<dbReference type="Gene3D" id="1.10.10.60">
    <property type="entry name" value="Homeodomain-like"/>
    <property type="match status" value="1"/>
</dbReference>
<feature type="compositionally biased region" description="Low complexity" evidence="1">
    <location>
        <begin position="309"/>
        <end position="320"/>
    </location>
</feature>
<evidence type="ECO:0000256" key="1">
    <source>
        <dbReference type="SAM" id="MobiDB-lite"/>
    </source>
</evidence>
<feature type="domain" description="HTH myb-type" evidence="3">
    <location>
        <begin position="344"/>
        <end position="402"/>
    </location>
</feature>
<feature type="region of interest" description="Disordered" evidence="1">
    <location>
        <begin position="223"/>
        <end position="274"/>
    </location>
</feature>
<gene>
    <name evidence="4" type="ORF">N7460_011235</name>
</gene>
<evidence type="ECO:0000259" key="2">
    <source>
        <dbReference type="PROSITE" id="PS50090"/>
    </source>
</evidence>
<reference evidence="4" key="2">
    <citation type="submission" date="2023-01" db="EMBL/GenBank/DDBJ databases">
        <authorList>
            <person name="Petersen C."/>
        </authorList>
    </citation>
    <scope>NUCLEOTIDE SEQUENCE</scope>
    <source>
        <strain evidence="4">IBT 15450</strain>
    </source>
</reference>
<dbReference type="EMBL" id="JAQJZL010000015">
    <property type="protein sequence ID" value="KAJ6026418.1"/>
    <property type="molecule type" value="Genomic_DNA"/>
</dbReference>
<feature type="region of interest" description="Disordered" evidence="1">
    <location>
        <begin position="309"/>
        <end position="348"/>
    </location>
</feature>
<accession>A0AAD6I124</accession>
<feature type="domain" description="Myb-like" evidence="2">
    <location>
        <begin position="344"/>
        <end position="398"/>
    </location>
</feature>
<evidence type="ECO:0000313" key="5">
    <source>
        <dbReference type="Proteomes" id="UP001219568"/>
    </source>
</evidence>
<dbReference type="CDD" id="cd00167">
    <property type="entry name" value="SANT"/>
    <property type="match status" value="1"/>
</dbReference>
<dbReference type="InterPro" id="IPR001005">
    <property type="entry name" value="SANT/Myb"/>
</dbReference>
<dbReference type="PROSITE" id="PS50090">
    <property type="entry name" value="MYB_LIKE"/>
    <property type="match status" value="1"/>
</dbReference>
<feature type="compositionally biased region" description="Basic and acidic residues" evidence="1">
    <location>
        <begin position="225"/>
        <end position="239"/>
    </location>
</feature>
<dbReference type="SMART" id="SM00717">
    <property type="entry name" value="SANT"/>
    <property type="match status" value="1"/>
</dbReference>
<dbReference type="InterPro" id="IPR017930">
    <property type="entry name" value="Myb_dom"/>
</dbReference>
<feature type="region of interest" description="Disordered" evidence="1">
    <location>
        <begin position="1"/>
        <end position="74"/>
    </location>
</feature>
<sequence>MSNTNFRLESFRPWNPFHDKAQPLRNSPGTCRYPSPVSITTTPPSSNSSDYDPKSQKFHSHKPERHPLPARPPTEVCLDGLHSEAQTTRRESKGLDQTISAVIDPEPVNFENILQPQNIVGADDVASTRFADDIHWEKEHQFLNLESGDWDSVDFAGQNPHTVDLGIPAQNAELPNIQTIDPAILNDHASPVVEPTQTTTRITDIAMNPDECPAKFIRSQNKVSFLERRQRNSKGRMDTDCQSSISKKSSGTRKGHTGFGPTRPKKSSGHRQSVSFPTVRAQFSSLSVEDRLQFLSWLFEGALTHCTSAPSNAAAASPSSQYDDISDDYGHTSLNNEAVEAPHTSSRKGLRWSAEEDRLLMKLKDEQNLAWSEVVKQFSQEFPGRSEGSIKVYWSTTMKKRRPSFPIVLIA</sequence>